<dbReference type="PANTHER" id="PTHR38148">
    <property type="entry name" value="BAR DOMAIN-CONTAINING PROTEIN"/>
    <property type="match status" value="1"/>
</dbReference>
<evidence type="ECO:0000256" key="1">
    <source>
        <dbReference type="SAM" id="MobiDB-lite"/>
    </source>
</evidence>
<dbReference type="VEuPathDB" id="TriTrypDB:Tc_MARK_9420"/>
<evidence type="ECO:0008006" key="4">
    <source>
        <dbReference type="Google" id="ProtNLM"/>
    </source>
</evidence>
<gene>
    <name evidence="2" type="ORF">C3747_53g103</name>
</gene>
<dbReference type="VEuPathDB" id="TriTrypDB:ECC02_005390"/>
<dbReference type="VEuPathDB" id="TriTrypDB:TcG_03557"/>
<dbReference type="AlphaFoldDB" id="A0A2V2WUF1"/>
<dbReference type="VEuPathDB" id="TriTrypDB:TCSYLVIO_000168"/>
<dbReference type="PANTHER" id="PTHR38148:SF3">
    <property type="entry name" value="BAR DOMAIN-CONTAINING PROTEIN"/>
    <property type="match status" value="1"/>
</dbReference>
<protein>
    <recommendedName>
        <fullName evidence="4">BAR domain-containing protein</fullName>
    </recommendedName>
</protein>
<name>A0A2V2WUF1_TRYCR</name>
<dbReference type="OrthoDB" id="262858at2759"/>
<feature type="compositionally biased region" description="Basic and acidic residues" evidence="1">
    <location>
        <begin position="340"/>
        <end position="352"/>
    </location>
</feature>
<evidence type="ECO:0000313" key="3">
    <source>
        <dbReference type="Proteomes" id="UP000246078"/>
    </source>
</evidence>
<dbReference type="VEuPathDB" id="TriTrypDB:C3747_53g103"/>
<proteinExistence type="predicted"/>
<sequence length="364" mass="40385">MGGSKNTPEDVTEVKKCLHHVLESRKQLKELENKLKETITATNKMLSSLDAVGNGFVNTTRAMTQQLEGQPCSATSHRSSVPVGTLHGATKLMSTMLRELREGATIANYKDKLQKSIFDKLDTLRWSTKKVLDAGNESHALLLKYHKKEGAVNAKEQKYKKKGRDLSTSKRYTKQVTERDKAKRMAELKTSYFKDMYDIHVASMDQNEGEFFDCFIDANCHLVQKLHDTFSSVGSCALREYPLLASVLVRSASHEMPPLVSDDSPVTRASRIKMGSGNGHVRAEHDTVQKPGVETNPSDALHAVGSPYLISHADIDSSPSRPSGVLQEPLTQLRPPTARDAPDEPVHFEDALKATPADLQEHHM</sequence>
<dbReference type="OMA" id="YMSQPNA"/>
<dbReference type="VEuPathDB" id="TriTrypDB:BCY84_02417"/>
<dbReference type="VEuPathDB" id="TriTrypDB:TcCLB.509859.10"/>
<feature type="region of interest" description="Disordered" evidence="1">
    <location>
        <begin position="313"/>
        <end position="364"/>
    </location>
</feature>
<organism evidence="2 3">
    <name type="scientific">Trypanosoma cruzi</name>
    <dbReference type="NCBI Taxonomy" id="5693"/>
    <lineage>
        <taxon>Eukaryota</taxon>
        <taxon>Discoba</taxon>
        <taxon>Euglenozoa</taxon>
        <taxon>Kinetoplastea</taxon>
        <taxon>Metakinetoplastina</taxon>
        <taxon>Trypanosomatida</taxon>
        <taxon>Trypanosomatidae</taxon>
        <taxon>Trypanosoma</taxon>
        <taxon>Schizotrypanum</taxon>
    </lineage>
</organism>
<dbReference type="VEuPathDB" id="TriTrypDB:TcCLB.510515.30"/>
<reference evidence="2 3" key="1">
    <citation type="journal article" date="2018" name="Microb. Genom.">
        <title>Expanding an expanded genome: long-read sequencing of Trypanosoma cruzi.</title>
        <authorList>
            <person name="Berna L."/>
            <person name="Rodriguez M."/>
            <person name="Chiribao M.L."/>
            <person name="Parodi-Talice A."/>
            <person name="Pita S."/>
            <person name="Rijo G."/>
            <person name="Alvarez-Valin F."/>
            <person name="Robello C."/>
        </authorList>
    </citation>
    <scope>NUCLEOTIDE SEQUENCE [LARGE SCALE GENOMIC DNA]</scope>
    <source>
        <strain evidence="2 3">TCC</strain>
    </source>
</reference>
<dbReference type="VEuPathDB" id="TriTrypDB:TcBrA4_0137440"/>
<dbReference type="Proteomes" id="UP000246078">
    <property type="component" value="Unassembled WGS sequence"/>
</dbReference>
<dbReference type="EMBL" id="PRFC01000053">
    <property type="protein sequence ID" value="PWV12236.1"/>
    <property type="molecule type" value="Genomic_DNA"/>
</dbReference>
<comment type="caution">
    <text evidence="2">The sequence shown here is derived from an EMBL/GenBank/DDBJ whole genome shotgun (WGS) entry which is preliminary data.</text>
</comment>
<feature type="region of interest" description="Disordered" evidence="1">
    <location>
        <begin position="275"/>
        <end position="298"/>
    </location>
</feature>
<dbReference type="VEuPathDB" id="TriTrypDB:TcYC6_0030710"/>
<dbReference type="SMR" id="A0A2V2WUF1"/>
<dbReference type="VEuPathDB" id="TriTrypDB:TcCL_ESM04066"/>
<evidence type="ECO:0000313" key="2">
    <source>
        <dbReference type="EMBL" id="PWV12236.1"/>
    </source>
</evidence>
<accession>A0A2V2WUF1</accession>